<feature type="compositionally biased region" description="Acidic residues" evidence="1">
    <location>
        <begin position="145"/>
        <end position="156"/>
    </location>
</feature>
<feature type="signal peptide" evidence="2">
    <location>
        <begin position="1"/>
        <end position="19"/>
    </location>
</feature>
<feature type="chain" id="PRO_5035790148" evidence="2">
    <location>
        <begin position="20"/>
        <end position="627"/>
    </location>
</feature>
<reference evidence="3" key="1">
    <citation type="journal article" date="2021" name="Mol. Ecol. Resour.">
        <title>Apolygus lucorum genome provides insights into omnivorousness and mesophyll feeding.</title>
        <authorList>
            <person name="Liu Y."/>
            <person name="Liu H."/>
            <person name="Wang H."/>
            <person name="Huang T."/>
            <person name="Liu B."/>
            <person name="Yang B."/>
            <person name="Yin L."/>
            <person name="Li B."/>
            <person name="Zhang Y."/>
            <person name="Zhang S."/>
            <person name="Jiang F."/>
            <person name="Zhang X."/>
            <person name="Ren Y."/>
            <person name="Wang B."/>
            <person name="Wang S."/>
            <person name="Lu Y."/>
            <person name="Wu K."/>
            <person name="Fan W."/>
            <person name="Wang G."/>
        </authorList>
    </citation>
    <scope>NUCLEOTIDE SEQUENCE</scope>
    <source>
        <strain evidence="3">12Hb</strain>
    </source>
</reference>
<sequence length="627" mass="70306">MKVYPLYFAVFFIAKAATAVWPQEDPSIKDVARQGHPHKKREDFARYPKRVIDLKGRFYHASPSNEVHLNKVPLRPISGRLRHSSRKRKFSPSVEGLMDILEPQRPEENASTVKEETKEPSTADVKGGFEPERPGVASTTGEPALNEDQDLDSDDESPNRVFPHVHSRLSKTNDGSVSSCETCCGDCSDCPPSVETMFICPKCHTHYIIRLNMKESCCGNTERKAVRKEHKHQRNDDRGKREGGKGKKVKKICTCPGPCDCPKPCTCEGPCTCEPPPNVPNCQHPECPNAIETMFKCHRCRTHYIIRLNFKEPLVLKGRGRAYNEKKRNEGTINDSAKSFRPTADEFLRYKPLKKTVKTSDGDGDVEEPKSAKSLRFSVNGLKRFKPLKKVVPTAEETAEENGNEEIKQNSAKSFKFSGDGLKHFKPIKKVVQIEETSDNKDGEKTNINSGQLTIDGIKHYKPMKKVAVATEEPTEFNTQASDKKRLDSVEIAQDAKHSDKVEQSKSKTGFTEEEPTSSPVAASQLNPTIRHRTSNHRATCGGCPDCPNSVETIFVCPKCRTHYIVRINIRESKCCGNPAPSCCPGASAAFADHLDRLESRIRKQKISRHSQLGQLEKMHKLYPLQD</sequence>
<feature type="compositionally biased region" description="Polar residues" evidence="1">
    <location>
        <begin position="517"/>
        <end position="528"/>
    </location>
</feature>
<dbReference type="AlphaFoldDB" id="A0A8S9WSI9"/>
<name>A0A8S9WSI9_APOLU</name>
<feature type="compositionally biased region" description="Basic and acidic residues" evidence="1">
    <location>
        <begin position="493"/>
        <end position="506"/>
    </location>
</feature>
<feature type="region of interest" description="Disordered" evidence="1">
    <location>
        <begin position="493"/>
        <end position="528"/>
    </location>
</feature>
<evidence type="ECO:0000256" key="2">
    <source>
        <dbReference type="SAM" id="SignalP"/>
    </source>
</evidence>
<organism evidence="3 4">
    <name type="scientific">Apolygus lucorum</name>
    <name type="common">Small green plant bug</name>
    <name type="synonym">Lygocoris lucorum</name>
    <dbReference type="NCBI Taxonomy" id="248454"/>
    <lineage>
        <taxon>Eukaryota</taxon>
        <taxon>Metazoa</taxon>
        <taxon>Ecdysozoa</taxon>
        <taxon>Arthropoda</taxon>
        <taxon>Hexapoda</taxon>
        <taxon>Insecta</taxon>
        <taxon>Pterygota</taxon>
        <taxon>Neoptera</taxon>
        <taxon>Paraneoptera</taxon>
        <taxon>Hemiptera</taxon>
        <taxon>Heteroptera</taxon>
        <taxon>Panheteroptera</taxon>
        <taxon>Cimicomorpha</taxon>
        <taxon>Miridae</taxon>
        <taxon>Mirini</taxon>
        <taxon>Apolygus</taxon>
    </lineage>
</organism>
<feature type="compositionally biased region" description="Basic and acidic residues" evidence="1">
    <location>
        <begin position="102"/>
        <end position="133"/>
    </location>
</feature>
<evidence type="ECO:0000256" key="1">
    <source>
        <dbReference type="SAM" id="MobiDB-lite"/>
    </source>
</evidence>
<keyword evidence="2" id="KW-0732">Signal</keyword>
<evidence type="ECO:0000313" key="4">
    <source>
        <dbReference type="Proteomes" id="UP000466442"/>
    </source>
</evidence>
<accession>A0A8S9WSI9</accession>
<evidence type="ECO:0000313" key="3">
    <source>
        <dbReference type="EMBL" id="KAF6199194.1"/>
    </source>
</evidence>
<dbReference type="Proteomes" id="UP000466442">
    <property type="component" value="Unassembled WGS sequence"/>
</dbReference>
<feature type="region of interest" description="Disordered" evidence="1">
    <location>
        <begin position="83"/>
        <end position="162"/>
    </location>
</feature>
<dbReference type="EMBL" id="WIXP02000015">
    <property type="protein sequence ID" value="KAF6199194.1"/>
    <property type="molecule type" value="Genomic_DNA"/>
</dbReference>
<keyword evidence="4" id="KW-1185">Reference proteome</keyword>
<comment type="caution">
    <text evidence="3">The sequence shown here is derived from an EMBL/GenBank/DDBJ whole genome shotgun (WGS) entry which is preliminary data.</text>
</comment>
<gene>
    <name evidence="3" type="ORF">GE061_007219</name>
</gene>
<protein>
    <submittedName>
        <fullName evidence="3">Uncharacterized protein</fullName>
    </submittedName>
</protein>
<proteinExistence type="predicted"/>